<evidence type="ECO:0000313" key="3">
    <source>
        <dbReference type="EMBL" id="OHT06031.1"/>
    </source>
</evidence>
<dbReference type="Proteomes" id="UP000179807">
    <property type="component" value="Unassembled WGS sequence"/>
</dbReference>
<evidence type="ECO:0000313" key="4">
    <source>
        <dbReference type="Proteomes" id="UP000179807"/>
    </source>
</evidence>
<dbReference type="RefSeq" id="XP_068359167.1">
    <property type="nucleotide sequence ID" value="XM_068492640.1"/>
</dbReference>
<protein>
    <submittedName>
        <fullName evidence="3">14-3-3 protein</fullName>
    </submittedName>
</protein>
<dbReference type="InterPro" id="IPR023410">
    <property type="entry name" value="14-3-3_domain"/>
</dbReference>
<dbReference type="AlphaFoldDB" id="A0A1J4K3T0"/>
<dbReference type="VEuPathDB" id="TrichDB:TRFO_05671"/>
<feature type="domain" description="14-3-3" evidence="2">
    <location>
        <begin position="13"/>
        <end position="225"/>
    </location>
</feature>
<accession>A0A1J4K3T0</accession>
<comment type="similarity">
    <text evidence="1">Belongs to the 14-3-3 family.</text>
</comment>
<dbReference type="GeneID" id="94827344"/>
<dbReference type="InterPro" id="IPR036815">
    <property type="entry name" value="14-3-3_dom_sf"/>
</dbReference>
<organism evidence="3 4">
    <name type="scientific">Tritrichomonas foetus</name>
    <dbReference type="NCBI Taxonomy" id="1144522"/>
    <lineage>
        <taxon>Eukaryota</taxon>
        <taxon>Metamonada</taxon>
        <taxon>Parabasalia</taxon>
        <taxon>Tritrichomonadida</taxon>
        <taxon>Tritrichomonadidae</taxon>
        <taxon>Tritrichomonas</taxon>
    </lineage>
</organism>
<dbReference type="Gene3D" id="1.20.190.20">
    <property type="entry name" value="14-3-3 domain"/>
    <property type="match status" value="1"/>
</dbReference>
<name>A0A1J4K3T0_9EUKA</name>
<dbReference type="OrthoDB" id="10264703at2759"/>
<dbReference type="Pfam" id="PF00244">
    <property type="entry name" value="14-3-3"/>
    <property type="match status" value="1"/>
</dbReference>
<keyword evidence="4" id="KW-1185">Reference proteome</keyword>
<sequence length="232" mass="26993">MFEADNRVKIYLAHVIYESGKINDAADIIRQLVEAKYVLQPEDRMLVINVWLSIVNPHRSAILNMKDIPKPCDNIHIAIEEMTEILNKNLDEIINIIQTHILSQSMEEEGKALFLRYLADFQRYKLDCVDPAEIAKIGSESRSNYMKAIDFFKTQPNQNVEILMSSYLNYSILLADYLDQKLKALDLITQQHHELSMSLEKYPPDTRAKVQDIVDLMAENIERWKPKQEVDL</sequence>
<comment type="caution">
    <text evidence="3">The sequence shown here is derived from an EMBL/GenBank/DDBJ whole genome shotgun (WGS) entry which is preliminary data.</text>
</comment>
<dbReference type="SUPFAM" id="SSF48445">
    <property type="entry name" value="14-3-3 protein"/>
    <property type="match status" value="1"/>
</dbReference>
<evidence type="ECO:0000259" key="2">
    <source>
        <dbReference type="Pfam" id="PF00244"/>
    </source>
</evidence>
<proteinExistence type="inferred from homology"/>
<gene>
    <name evidence="3" type="ORF">TRFO_05671</name>
</gene>
<dbReference type="EMBL" id="MLAK01000738">
    <property type="protein sequence ID" value="OHT06031.1"/>
    <property type="molecule type" value="Genomic_DNA"/>
</dbReference>
<reference evidence="3" key="1">
    <citation type="submission" date="2016-10" db="EMBL/GenBank/DDBJ databases">
        <authorList>
            <person name="Benchimol M."/>
            <person name="Almeida L.G."/>
            <person name="Vasconcelos A.T."/>
            <person name="Perreira-Neves A."/>
            <person name="Rosa I.A."/>
            <person name="Tasca T."/>
            <person name="Bogo M.R."/>
            <person name="de Souza W."/>
        </authorList>
    </citation>
    <scope>NUCLEOTIDE SEQUENCE [LARGE SCALE GENOMIC DNA]</scope>
    <source>
        <strain evidence="3">K</strain>
    </source>
</reference>
<evidence type="ECO:0000256" key="1">
    <source>
        <dbReference type="ARBA" id="ARBA00006141"/>
    </source>
</evidence>